<dbReference type="SUPFAM" id="SSF100879">
    <property type="entry name" value="Lesion bypass DNA polymerase (Y-family), little finger domain"/>
    <property type="match status" value="1"/>
</dbReference>
<comment type="similarity">
    <text evidence="1">Belongs to the DNA polymerase type-Y family.</text>
</comment>
<dbReference type="CDD" id="cd03586">
    <property type="entry name" value="PolY_Pol_IV_kappa"/>
    <property type="match status" value="1"/>
</dbReference>
<dbReference type="GO" id="GO:0003684">
    <property type="term" value="F:damaged DNA binding"/>
    <property type="evidence" value="ECO:0007669"/>
    <property type="project" value="InterPro"/>
</dbReference>
<dbReference type="InterPro" id="IPR001126">
    <property type="entry name" value="UmuC"/>
</dbReference>
<dbReference type="GO" id="GO:0006281">
    <property type="term" value="P:DNA repair"/>
    <property type="evidence" value="ECO:0007669"/>
    <property type="project" value="UniProtKB-KW"/>
</dbReference>
<comment type="catalytic activity">
    <reaction evidence="11">
        <text>DNA(n) + a 2'-deoxyribonucleoside 5'-triphosphate = DNA(n+1) + diphosphate</text>
        <dbReference type="Rhea" id="RHEA:22508"/>
        <dbReference type="Rhea" id="RHEA-COMP:17339"/>
        <dbReference type="Rhea" id="RHEA-COMP:17340"/>
        <dbReference type="ChEBI" id="CHEBI:33019"/>
        <dbReference type="ChEBI" id="CHEBI:61560"/>
        <dbReference type="ChEBI" id="CHEBI:173112"/>
        <dbReference type="EC" id="2.7.7.7"/>
    </reaction>
</comment>
<sequence length="358" mass="38567">MIVAHLDLDAFFAAVEELERPELATVPLVVGGDPKGRGVVATANYMARGFGIRSAMSCAEAFRRCPEVVFVPSRMSVYREYSQAVWSVVHEMVPTVEQAGIDEGYLDLGEVAPSFDDARALAEAIRAVVRARTRLSCSLGVATSKVVAKIASDRRKPGGLTAVRPGHEAAFLAPLPIRILPGVGPRAEERLIAAGVETIGALAATDDVTLRRFLPGKVGALLRERAQGIDPRPLETSSERISISHEETFARDVGDPEKLHDELRRMSVKLAEHLRSRGQAARTVTTKLRYPDFTIRTRSSSLRVGVDDAERIAELACSLLDRALLDRPGPLRLVGVGVSGLAGDAQLSLETASIVPPQ</sequence>
<dbReference type="InterPro" id="IPR022880">
    <property type="entry name" value="DNApol_IV"/>
</dbReference>
<evidence type="ECO:0000256" key="4">
    <source>
        <dbReference type="ARBA" id="ARBA00022695"/>
    </source>
</evidence>
<dbReference type="InterPro" id="IPR017961">
    <property type="entry name" value="DNA_pol_Y-fam_little_finger"/>
</dbReference>
<dbReference type="Gene3D" id="3.30.70.270">
    <property type="match status" value="1"/>
</dbReference>
<dbReference type="Gene3D" id="1.10.150.20">
    <property type="entry name" value="5' to 3' exonuclease, C-terminal subdomain"/>
    <property type="match status" value="1"/>
</dbReference>
<dbReference type="FunFam" id="3.30.1490.100:FF:000004">
    <property type="entry name" value="DNA polymerase IV"/>
    <property type="match status" value="1"/>
</dbReference>
<dbReference type="InterPro" id="IPR036775">
    <property type="entry name" value="DNA_pol_Y-fam_lit_finger_sf"/>
</dbReference>
<dbReference type="GO" id="GO:0042276">
    <property type="term" value="P:error-prone translesion synthesis"/>
    <property type="evidence" value="ECO:0007669"/>
    <property type="project" value="TreeGrafter"/>
</dbReference>
<dbReference type="InterPro" id="IPR043128">
    <property type="entry name" value="Rev_trsase/Diguanyl_cyclase"/>
</dbReference>
<name>A0A6J6NT38_9ZZZZ</name>
<dbReference type="GO" id="GO:0006260">
    <property type="term" value="P:DNA replication"/>
    <property type="evidence" value="ECO:0007669"/>
    <property type="project" value="UniProtKB-KW"/>
</dbReference>
<evidence type="ECO:0000256" key="9">
    <source>
        <dbReference type="ARBA" id="ARBA00022932"/>
    </source>
</evidence>
<keyword evidence="7" id="KW-0227">DNA damage</keyword>
<dbReference type="Pfam" id="PF11799">
    <property type="entry name" value="IMS_C"/>
    <property type="match status" value="1"/>
</dbReference>
<evidence type="ECO:0000256" key="10">
    <source>
        <dbReference type="ARBA" id="ARBA00023204"/>
    </source>
</evidence>
<dbReference type="Pfam" id="PF00817">
    <property type="entry name" value="IMS"/>
    <property type="match status" value="1"/>
</dbReference>
<dbReference type="GO" id="GO:0046872">
    <property type="term" value="F:metal ion binding"/>
    <property type="evidence" value="ECO:0007669"/>
    <property type="project" value="UniProtKB-KW"/>
</dbReference>
<dbReference type="InterPro" id="IPR043502">
    <property type="entry name" value="DNA/RNA_pol_sf"/>
</dbReference>
<accession>A0A6J6NT38</accession>
<evidence type="ECO:0000256" key="8">
    <source>
        <dbReference type="ARBA" id="ARBA00022842"/>
    </source>
</evidence>
<dbReference type="GO" id="GO:0009432">
    <property type="term" value="P:SOS response"/>
    <property type="evidence" value="ECO:0007669"/>
    <property type="project" value="TreeGrafter"/>
</dbReference>
<evidence type="ECO:0000256" key="6">
    <source>
        <dbReference type="ARBA" id="ARBA00022723"/>
    </source>
</evidence>
<dbReference type="EC" id="2.7.7.7" evidence="2"/>
<dbReference type="NCBIfam" id="NF002677">
    <property type="entry name" value="PRK02406.1"/>
    <property type="match status" value="1"/>
</dbReference>
<feature type="domain" description="UmuC" evidence="12">
    <location>
        <begin position="3"/>
        <end position="184"/>
    </location>
</feature>
<evidence type="ECO:0000259" key="12">
    <source>
        <dbReference type="PROSITE" id="PS50173"/>
    </source>
</evidence>
<evidence type="ECO:0000313" key="13">
    <source>
        <dbReference type="EMBL" id="CAB4687915.1"/>
    </source>
</evidence>
<protein>
    <recommendedName>
        <fullName evidence="2">DNA-directed DNA polymerase</fullName>
        <ecNumber evidence="2">2.7.7.7</ecNumber>
    </recommendedName>
</protein>
<keyword evidence="3" id="KW-0808">Transferase</keyword>
<evidence type="ECO:0000256" key="7">
    <source>
        <dbReference type="ARBA" id="ARBA00022763"/>
    </source>
</evidence>
<proteinExistence type="inferred from homology"/>
<keyword evidence="9" id="KW-0239">DNA-directed DNA polymerase</keyword>
<dbReference type="PANTHER" id="PTHR11076">
    <property type="entry name" value="DNA REPAIR POLYMERASE UMUC / TRANSFERASE FAMILY MEMBER"/>
    <property type="match status" value="1"/>
</dbReference>
<evidence type="ECO:0000256" key="11">
    <source>
        <dbReference type="ARBA" id="ARBA00049244"/>
    </source>
</evidence>
<dbReference type="PROSITE" id="PS50173">
    <property type="entry name" value="UMUC"/>
    <property type="match status" value="1"/>
</dbReference>
<keyword evidence="8" id="KW-0460">Magnesium</keyword>
<evidence type="ECO:0000256" key="5">
    <source>
        <dbReference type="ARBA" id="ARBA00022705"/>
    </source>
</evidence>
<keyword evidence="4" id="KW-0548">Nucleotidyltransferase</keyword>
<dbReference type="EMBL" id="CAEZXP010000001">
    <property type="protein sequence ID" value="CAB4687915.1"/>
    <property type="molecule type" value="Genomic_DNA"/>
</dbReference>
<dbReference type="GO" id="GO:0005829">
    <property type="term" value="C:cytosol"/>
    <property type="evidence" value="ECO:0007669"/>
    <property type="project" value="TreeGrafter"/>
</dbReference>
<dbReference type="InterPro" id="IPR050116">
    <property type="entry name" value="DNA_polymerase-Y"/>
</dbReference>
<keyword evidence="5" id="KW-0235">DNA replication</keyword>
<dbReference type="HAMAP" id="MF_01113">
    <property type="entry name" value="DNApol_IV"/>
    <property type="match status" value="1"/>
</dbReference>
<dbReference type="PANTHER" id="PTHR11076:SF33">
    <property type="entry name" value="DNA POLYMERASE KAPPA"/>
    <property type="match status" value="1"/>
</dbReference>
<evidence type="ECO:0000256" key="2">
    <source>
        <dbReference type="ARBA" id="ARBA00012417"/>
    </source>
</evidence>
<keyword evidence="6" id="KW-0479">Metal-binding</keyword>
<dbReference type="Gene3D" id="3.40.1170.60">
    <property type="match status" value="1"/>
</dbReference>
<dbReference type="InterPro" id="IPR024728">
    <property type="entry name" value="PolY_HhH_motif"/>
</dbReference>
<evidence type="ECO:0000256" key="3">
    <source>
        <dbReference type="ARBA" id="ARBA00022679"/>
    </source>
</evidence>
<dbReference type="Pfam" id="PF11798">
    <property type="entry name" value="IMS_HHH"/>
    <property type="match status" value="1"/>
</dbReference>
<dbReference type="GO" id="GO:0003887">
    <property type="term" value="F:DNA-directed DNA polymerase activity"/>
    <property type="evidence" value="ECO:0007669"/>
    <property type="project" value="UniProtKB-KW"/>
</dbReference>
<reference evidence="13" key="1">
    <citation type="submission" date="2020-05" db="EMBL/GenBank/DDBJ databases">
        <authorList>
            <person name="Chiriac C."/>
            <person name="Salcher M."/>
            <person name="Ghai R."/>
            <person name="Kavagutti S V."/>
        </authorList>
    </citation>
    <scope>NUCLEOTIDE SEQUENCE</scope>
</reference>
<keyword evidence="10" id="KW-0234">DNA repair</keyword>
<dbReference type="AlphaFoldDB" id="A0A6J6NT38"/>
<dbReference type="Gene3D" id="3.30.1490.100">
    <property type="entry name" value="DNA polymerase, Y-family, little finger domain"/>
    <property type="match status" value="1"/>
</dbReference>
<evidence type="ECO:0000256" key="1">
    <source>
        <dbReference type="ARBA" id="ARBA00010945"/>
    </source>
</evidence>
<gene>
    <name evidence="13" type="ORF">UFOPK2399_00490</name>
</gene>
<organism evidence="13">
    <name type="scientific">freshwater metagenome</name>
    <dbReference type="NCBI Taxonomy" id="449393"/>
    <lineage>
        <taxon>unclassified sequences</taxon>
        <taxon>metagenomes</taxon>
        <taxon>ecological metagenomes</taxon>
    </lineage>
</organism>
<dbReference type="SUPFAM" id="SSF56672">
    <property type="entry name" value="DNA/RNA polymerases"/>
    <property type="match status" value="1"/>
</dbReference>